<sequence>MTTSEPRPRKLLPTWAVALIAVLIAGVGFVLFRYVLADSPGAAECASVTGSDDAATVATADCGDEDATFRIAVKKDLSETGCPDGAYRELWTGENLLCLMPNFRAGNCYAEDDKNQSFRVSPCEGPDTIRISQVIDGTTDPSPCPNGSGLGYPEPPTVFCIETPGVS</sequence>
<keyword evidence="3" id="KW-1185">Reference proteome</keyword>
<keyword evidence="1" id="KW-1133">Transmembrane helix</keyword>
<dbReference type="AlphaFoldDB" id="A0A1G6TFZ6"/>
<evidence type="ECO:0000313" key="3">
    <source>
        <dbReference type="Proteomes" id="UP000199501"/>
    </source>
</evidence>
<keyword evidence="1" id="KW-0472">Membrane</keyword>
<organism evidence="2 3">
    <name type="scientific">Actinokineospora iranica</name>
    <dbReference type="NCBI Taxonomy" id="1271860"/>
    <lineage>
        <taxon>Bacteria</taxon>
        <taxon>Bacillati</taxon>
        <taxon>Actinomycetota</taxon>
        <taxon>Actinomycetes</taxon>
        <taxon>Pseudonocardiales</taxon>
        <taxon>Pseudonocardiaceae</taxon>
        <taxon>Actinokineospora</taxon>
    </lineage>
</organism>
<evidence type="ECO:0000256" key="1">
    <source>
        <dbReference type="SAM" id="Phobius"/>
    </source>
</evidence>
<evidence type="ECO:0000313" key="2">
    <source>
        <dbReference type="EMBL" id="SDD27245.1"/>
    </source>
</evidence>
<dbReference type="STRING" id="1271860.SAMN05216174_10998"/>
<gene>
    <name evidence="2" type="ORF">SAMN05216174_10998</name>
</gene>
<protein>
    <submittedName>
        <fullName evidence="2">Uncharacterized protein</fullName>
    </submittedName>
</protein>
<dbReference type="Proteomes" id="UP000199501">
    <property type="component" value="Unassembled WGS sequence"/>
</dbReference>
<dbReference type="RefSeq" id="WP_091452731.1">
    <property type="nucleotide sequence ID" value="NZ_FMZZ01000009.1"/>
</dbReference>
<feature type="transmembrane region" description="Helical" evidence="1">
    <location>
        <begin position="12"/>
        <end position="36"/>
    </location>
</feature>
<proteinExistence type="predicted"/>
<dbReference type="OrthoDB" id="4749283at2"/>
<name>A0A1G6TFZ6_9PSEU</name>
<keyword evidence="1" id="KW-0812">Transmembrane</keyword>
<accession>A0A1G6TFZ6</accession>
<reference evidence="3" key="1">
    <citation type="submission" date="2016-10" db="EMBL/GenBank/DDBJ databases">
        <authorList>
            <person name="Varghese N."/>
            <person name="Submissions S."/>
        </authorList>
    </citation>
    <scope>NUCLEOTIDE SEQUENCE [LARGE SCALE GENOMIC DNA]</scope>
    <source>
        <strain evidence="3">IBRC-M 10403</strain>
    </source>
</reference>
<dbReference type="EMBL" id="FMZZ01000009">
    <property type="protein sequence ID" value="SDD27245.1"/>
    <property type="molecule type" value="Genomic_DNA"/>
</dbReference>